<evidence type="ECO:0000313" key="1">
    <source>
        <dbReference type="EMBL" id="CAI0651229.1"/>
    </source>
</evidence>
<comment type="caution">
    <text evidence="1">The sequence shown here is derived from an EMBL/GenBank/DDBJ whole genome shotgun (WGS) entry which is preliminary data.</text>
</comment>
<organism evidence="1 2">
    <name type="scientific">Colletotrichum noveboracense</name>
    <dbReference type="NCBI Taxonomy" id="2664923"/>
    <lineage>
        <taxon>Eukaryota</taxon>
        <taxon>Fungi</taxon>
        <taxon>Dikarya</taxon>
        <taxon>Ascomycota</taxon>
        <taxon>Pezizomycotina</taxon>
        <taxon>Sordariomycetes</taxon>
        <taxon>Hypocreomycetidae</taxon>
        <taxon>Glomerellales</taxon>
        <taxon>Glomerellaceae</taxon>
        <taxon>Colletotrichum</taxon>
        <taxon>Colletotrichum gloeosporioides species complex</taxon>
    </lineage>
</organism>
<sequence>MRPLLLTDGLRKTDGWQQDHIHSSILLQSWSQNGAQDFWIAQPTAAGSTPPHEMGSPNADDMPAAQHALLAAAHNAERAHLAGGVHATASATGPVDIAFQTGWMRRTGWDLMFNSARRNFLMKILELPNAGRHVKDDMPHESPPEAEAQLQRIVSAVDSVFNRCDIIRSMDVSIRC</sequence>
<dbReference type="AlphaFoldDB" id="A0A9W4S2G0"/>
<keyword evidence="2" id="KW-1185">Reference proteome</keyword>
<dbReference type="EMBL" id="CAMGZC010001031">
    <property type="protein sequence ID" value="CAI0651229.1"/>
    <property type="molecule type" value="Genomic_DNA"/>
</dbReference>
<reference evidence="1" key="1">
    <citation type="submission" date="2022-08" db="EMBL/GenBank/DDBJ databases">
        <authorList>
            <person name="Giroux E."/>
            <person name="Giroux E."/>
        </authorList>
    </citation>
    <scope>NUCLEOTIDE SEQUENCE</scope>
    <source>
        <strain evidence="1">H1091258</strain>
    </source>
</reference>
<protein>
    <submittedName>
        <fullName evidence="1">Uncharacterized protein</fullName>
    </submittedName>
</protein>
<gene>
    <name evidence="1" type="ORF">CGXH109_LOCUS104293</name>
</gene>
<dbReference type="Proteomes" id="UP001152533">
    <property type="component" value="Unassembled WGS sequence"/>
</dbReference>
<evidence type="ECO:0000313" key="2">
    <source>
        <dbReference type="Proteomes" id="UP001152533"/>
    </source>
</evidence>
<accession>A0A9W4S2G0</accession>
<name>A0A9W4S2G0_9PEZI</name>
<proteinExistence type="predicted"/>